<dbReference type="GO" id="GO:0022857">
    <property type="term" value="F:transmembrane transporter activity"/>
    <property type="evidence" value="ECO:0000318"/>
    <property type="project" value="GO_Central"/>
</dbReference>
<dbReference type="OrthoDB" id="9915622at2759"/>
<dbReference type="AlphaFoldDB" id="A0A8J1MNA6"/>
<evidence type="ECO:0000256" key="5">
    <source>
        <dbReference type="ARBA" id="ARBA00023136"/>
    </source>
</evidence>
<dbReference type="PROSITE" id="PS50850">
    <property type="entry name" value="MFS"/>
    <property type="match status" value="1"/>
</dbReference>
<dbReference type="Gene3D" id="1.20.1250.20">
    <property type="entry name" value="MFS general substrate transporter like domains"/>
    <property type="match status" value="1"/>
</dbReference>
<feature type="transmembrane region" description="Helical" evidence="7">
    <location>
        <begin position="6"/>
        <end position="23"/>
    </location>
</feature>
<feature type="transmembrane region" description="Helical" evidence="7">
    <location>
        <begin position="434"/>
        <end position="452"/>
    </location>
</feature>
<evidence type="ECO:0000313" key="9">
    <source>
        <dbReference type="Proteomes" id="UP000186698"/>
    </source>
</evidence>
<feature type="transmembrane region" description="Helical" evidence="7">
    <location>
        <begin position="135"/>
        <end position="154"/>
    </location>
</feature>
<feature type="transmembrane region" description="Helical" evidence="7">
    <location>
        <begin position="100"/>
        <end position="123"/>
    </location>
</feature>
<dbReference type="InterPro" id="IPR036259">
    <property type="entry name" value="MFS_trans_sf"/>
</dbReference>
<comment type="similarity">
    <text evidence="6">Belongs to the major facilitator superfamily. Spinster (TC 2.A.1.49) family.</text>
</comment>
<name>A0A8J1MNA6_XENLA</name>
<feature type="transmembrane region" description="Helical" evidence="7">
    <location>
        <begin position="366"/>
        <end position="386"/>
    </location>
</feature>
<feature type="transmembrane region" description="Helical" evidence="7">
    <location>
        <begin position="166"/>
        <end position="188"/>
    </location>
</feature>
<keyword evidence="3 7" id="KW-0812">Transmembrane</keyword>
<feature type="transmembrane region" description="Helical" evidence="7">
    <location>
        <begin position="66"/>
        <end position="94"/>
    </location>
</feature>
<dbReference type="RefSeq" id="XP_041442918.1">
    <property type="nucleotide sequence ID" value="XM_041586984.1"/>
</dbReference>
<dbReference type="GeneID" id="121401578"/>
<comment type="subcellular location">
    <subcellularLocation>
        <location evidence="1">Membrane</location>
        <topology evidence="1">Multi-pass membrane protein</topology>
    </subcellularLocation>
</comment>
<evidence type="ECO:0000256" key="6">
    <source>
        <dbReference type="ARBA" id="ARBA00024338"/>
    </source>
</evidence>
<dbReference type="SUPFAM" id="SSF103473">
    <property type="entry name" value="MFS general substrate transporter"/>
    <property type="match status" value="1"/>
</dbReference>
<dbReference type="Pfam" id="PF07690">
    <property type="entry name" value="MFS_1"/>
    <property type="match status" value="1"/>
</dbReference>
<dbReference type="PANTHER" id="PTHR23505">
    <property type="entry name" value="SPINSTER"/>
    <property type="match status" value="1"/>
</dbReference>
<dbReference type="CDD" id="cd17328">
    <property type="entry name" value="MFS_spinster_like"/>
    <property type="match status" value="1"/>
</dbReference>
<keyword evidence="9" id="KW-1185">Reference proteome</keyword>
<feature type="transmembrane region" description="Helical" evidence="7">
    <location>
        <begin position="227"/>
        <end position="247"/>
    </location>
</feature>
<proteinExistence type="inferred from homology"/>
<feature type="transmembrane region" description="Helical" evidence="7">
    <location>
        <begin position="278"/>
        <end position="300"/>
    </location>
</feature>
<evidence type="ECO:0000259" key="8">
    <source>
        <dbReference type="PROSITE" id="PS50850"/>
    </source>
</evidence>
<dbReference type="InterPro" id="IPR011701">
    <property type="entry name" value="MFS"/>
</dbReference>
<feature type="transmembrane region" description="Helical" evidence="7">
    <location>
        <begin position="472"/>
        <end position="493"/>
    </location>
</feature>
<evidence type="ECO:0000256" key="7">
    <source>
        <dbReference type="SAM" id="Phobius"/>
    </source>
</evidence>
<dbReference type="KEGG" id="xla:121401578"/>
<keyword evidence="2" id="KW-0813">Transport</keyword>
<feature type="transmembrane region" description="Helical" evidence="7">
    <location>
        <begin position="333"/>
        <end position="354"/>
    </location>
</feature>
<dbReference type="InterPro" id="IPR044770">
    <property type="entry name" value="MFS_spinster-like"/>
</dbReference>
<keyword evidence="5 7" id="KW-0472">Membrane</keyword>
<keyword evidence="4 7" id="KW-1133">Transmembrane helix</keyword>
<sequence length="510" mass="57852">YYLSCLFSIFSYFGFPFNFFNLFRHYKESKQSPQETDIERNVINEEQKDEQRVETKDPHQISYIRAVLMVALFAYLHFVAFVDQYIFVAILPVIKQDYHVVGYTSQFITLGYLGTRVTLSPFISCATSRCDRKMVTCIGLFFYTLLSLGCTFIPQQGFWLFMLTRLFLASMAESCLSTVPLVIADLFYPDQRTRVLGFYTCTKSVCCMLACLFGTPVVELASLHWHYALWTTPGLGLLGLVLAIIIMKDPQPEGMDEVENDSEDTELRYSCFSDLKQLLSNCSFLTYTAGALCYVFVYGAKNSWAHQLVKKTRQELLIETQCLTTGCSYDDNLFYGIIKCVTDLIGLLLGMEFSKRYKKWTPKIDAVLCGIGLSVCAPMLMAFIFFPGFNIPIAYVFVAISGAFQAICQVPLLNMKLNIVSPKLRETANIFHQFFSKLLGTVGHIFFVQLVSAEIQQISPHATKLSIMQYSLAFLPLVAVIGSLLFFIMAYCIKEKQIMAEEPIAVISQK</sequence>
<evidence type="ECO:0000256" key="1">
    <source>
        <dbReference type="ARBA" id="ARBA00004141"/>
    </source>
</evidence>
<reference evidence="10" key="1">
    <citation type="submission" date="2025-08" db="UniProtKB">
        <authorList>
            <consortium name="RefSeq"/>
        </authorList>
    </citation>
    <scope>IDENTIFICATION</scope>
    <source>
        <strain evidence="10">J_2021</strain>
        <tissue evidence="10">Erythrocytes</tissue>
    </source>
</reference>
<accession>A0A8J1MNA6</accession>
<evidence type="ECO:0000313" key="10">
    <source>
        <dbReference type="RefSeq" id="XP_041442918.1"/>
    </source>
</evidence>
<gene>
    <name evidence="10" type="primary">LOC121401578</name>
</gene>
<feature type="transmembrane region" description="Helical" evidence="7">
    <location>
        <begin position="392"/>
        <end position="413"/>
    </location>
</feature>
<dbReference type="Proteomes" id="UP000186698">
    <property type="component" value="Chromosome 3L"/>
</dbReference>
<dbReference type="GO" id="GO:0016020">
    <property type="term" value="C:membrane"/>
    <property type="evidence" value="ECO:0000318"/>
    <property type="project" value="GO_Central"/>
</dbReference>
<feature type="domain" description="Major facilitator superfamily (MFS) profile" evidence="8">
    <location>
        <begin position="69"/>
        <end position="494"/>
    </location>
</feature>
<organism evidence="9 10">
    <name type="scientific">Xenopus laevis</name>
    <name type="common">African clawed frog</name>
    <dbReference type="NCBI Taxonomy" id="8355"/>
    <lineage>
        <taxon>Eukaryota</taxon>
        <taxon>Metazoa</taxon>
        <taxon>Chordata</taxon>
        <taxon>Craniata</taxon>
        <taxon>Vertebrata</taxon>
        <taxon>Euteleostomi</taxon>
        <taxon>Amphibia</taxon>
        <taxon>Batrachia</taxon>
        <taxon>Anura</taxon>
        <taxon>Pipoidea</taxon>
        <taxon>Pipidae</taxon>
        <taxon>Xenopodinae</taxon>
        <taxon>Xenopus</taxon>
        <taxon>Xenopus</taxon>
    </lineage>
</organism>
<feature type="transmembrane region" description="Helical" evidence="7">
    <location>
        <begin position="195"/>
        <end position="215"/>
    </location>
</feature>
<evidence type="ECO:0000256" key="2">
    <source>
        <dbReference type="ARBA" id="ARBA00022448"/>
    </source>
</evidence>
<evidence type="ECO:0000256" key="3">
    <source>
        <dbReference type="ARBA" id="ARBA00022692"/>
    </source>
</evidence>
<dbReference type="PANTHER" id="PTHR23505:SF99">
    <property type="entry name" value="PROTEIN SPINSTER HOMOLOG 1-LIKE"/>
    <property type="match status" value="1"/>
</dbReference>
<protein>
    <submittedName>
        <fullName evidence="10">Protein spinster homolog 1-like</fullName>
    </submittedName>
</protein>
<dbReference type="InterPro" id="IPR020846">
    <property type="entry name" value="MFS_dom"/>
</dbReference>
<evidence type="ECO:0000256" key="4">
    <source>
        <dbReference type="ARBA" id="ARBA00022989"/>
    </source>
</evidence>
<feature type="non-terminal residue" evidence="10">
    <location>
        <position position="1"/>
    </location>
</feature>